<reference evidence="8 9" key="1">
    <citation type="journal article" date="2015" name="Nat. Commun.">
        <title>Production of butyrate from lysine and the Amadori product fructoselysine by a human gut commensal.</title>
        <authorList>
            <person name="Bui T.P."/>
            <person name="Ritari J."/>
            <person name="Boeren S."/>
            <person name="de Waard P."/>
            <person name="Plugge C.M."/>
            <person name="de Vos W.M."/>
        </authorList>
    </citation>
    <scope>NUCLEOTIDE SEQUENCE [LARGE SCALE GENOMIC DNA]</scope>
    <source>
        <strain evidence="8 9">AF211</strain>
    </source>
</reference>
<comment type="function">
    <text evidence="5">Negative regulator of class I heat shock genes (grpE-dnaK-dnaJ and groELS operons). Prevents heat-shock induction of these operons.</text>
</comment>
<dbReference type="InterPro" id="IPR005104">
    <property type="entry name" value="WHTH_HrcA_DNA-bd"/>
</dbReference>
<dbReference type="NCBIfam" id="TIGR00331">
    <property type="entry name" value="hrcA"/>
    <property type="match status" value="1"/>
</dbReference>
<evidence type="ECO:0000259" key="7">
    <source>
        <dbReference type="Pfam" id="PF03444"/>
    </source>
</evidence>
<keyword evidence="3 5" id="KW-0346">Stress response</keyword>
<dbReference type="PIRSF" id="PIRSF005485">
    <property type="entry name" value="HrcA"/>
    <property type="match status" value="1"/>
</dbReference>
<dbReference type="EMBL" id="CP011307">
    <property type="protein sequence ID" value="ALP95326.1"/>
    <property type="molecule type" value="Genomic_DNA"/>
</dbReference>
<evidence type="ECO:0000256" key="5">
    <source>
        <dbReference type="HAMAP-Rule" id="MF_00081"/>
    </source>
</evidence>
<dbReference type="PANTHER" id="PTHR34824">
    <property type="entry name" value="HEAT-INDUCIBLE TRANSCRIPTION REPRESSOR HRCA"/>
    <property type="match status" value="1"/>
</dbReference>
<dbReference type="InterPro" id="IPR002571">
    <property type="entry name" value="HrcA"/>
</dbReference>
<feature type="domain" description="Winged helix-turn-helix transcription repressor HrcA DNA-binding" evidence="7">
    <location>
        <begin position="2"/>
        <end position="74"/>
    </location>
</feature>
<accession>A0A0S2W7L9</accession>
<dbReference type="Proteomes" id="UP000064844">
    <property type="component" value="Chromosome"/>
</dbReference>
<dbReference type="Gene3D" id="3.30.390.60">
    <property type="entry name" value="Heat-inducible transcription repressor hrca homolog, domain 3"/>
    <property type="match status" value="1"/>
</dbReference>
<sequence>MDLSDRKKKILRAIIENYIETAEPVGSKAVASTPGLNVSSATVRNEMADLEELGLLEQPHTSAGRIPSPKGYRIYVNELMDDYRLSVQETRRLNEALHLKMRELDQVIDQAGRVVSQLTRYPAFALADRASKVTIQRFDLLMVASDSFIIVVMTDTNVVRNRLVRLPADLSEAQLQLLDTLLNTTFTGLTLDEITPELMRVASHAAGEAYGLISLVVSFAIDVLESLEQRTVHTAGIASLLSHPEYQSLDRAAPLMSYLSEDQDAGRFPMPQADPMEILIGPENVADALKDTSVVVASYEIGDGMRGVIGVVGPTRMDYAKITARLAYFASGLTRLFGTGELPPADDGAKEK</sequence>
<dbReference type="HAMAP" id="MF_00081">
    <property type="entry name" value="HrcA"/>
    <property type="match status" value="1"/>
</dbReference>
<keyword evidence="9" id="KW-1185">Reference proteome</keyword>
<keyword evidence="1 5" id="KW-0678">Repressor</keyword>
<dbReference type="SUPFAM" id="SSF55781">
    <property type="entry name" value="GAF domain-like"/>
    <property type="match status" value="1"/>
</dbReference>
<keyword evidence="2 5" id="KW-0805">Transcription regulation</keyword>
<dbReference type="PATRIC" id="fig|1297617.4.peg.3015"/>
<dbReference type="InterPro" id="IPR021153">
    <property type="entry name" value="HrcA_C"/>
</dbReference>
<comment type="similarity">
    <text evidence="5">Belongs to the HrcA family.</text>
</comment>
<organism evidence="8 9">
    <name type="scientific">Intestinimonas butyriciproducens</name>
    <dbReference type="NCBI Taxonomy" id="1297617"/>
    <lineage>
        <taxon>Bacteria</taxon>
        <taxon>Bacillati</taxon>
        <taxon>Bacillota</taxon>
        <taxon>Clostridia</taxon>
        <taxon>Eubacteriales</taxon>
        <taxon>Intestinimonas</taxon>
    </lineage>
</organism>
<dbReference type="InterPro" id="IPR036390">
    <property type="entry name" value="WH_DNA-bd_sf"/>
</dbReference>
<dbReference type="InterPro" id="IPR029016">
    <property type="entry name" value="GAF-like_dom_sf"/>
</dbReference>
<feature type="domain" description="Heat-inducible transcription repressor HrcA C-terminal" evidence="6">
    <location>
        <begin position="105"/>
        <end position="322"/>
    </location>
</feature>
<dbReference type="Gene3D" id="1.10.10.10">
    <property type="entry name" value="Winged helix-like DNA-binding domain superfamily/Winged helix DNA-binding domain"/>
    <property type="match status" value="1"/>
</dbReference>
<dbReference type="STRING" id="1297617.IB211_02935"/>
<reference evidence="9" key="2">
    <citation type="submission" date="2015-04" db="EMBL/GenBank/DDBJ databases">
        <title>A butyrogenic pathway from the amino acid lysine in a human gut commensal.</title>
        <authorList>
            <person name="de Vos W.M."/>
            <person name="Bui N.T.P."/>
            <person name="Plugge C.M."/>
            <person name="Ritari J."/>
        </authorList>
    </citation>
    <scope>NUCLEOTIDE SEQUENCE [LARGE SCALE GENOMIC DNA]</scope>
    <source>
        <strain evidence="9">AF211</strain>
    </source>
</reference>
<dbReference type="KEGG" id="ibu:IB211_02935"/>
<evidence type="ECO:0000256" key="2">
    <source>
        <dbReference type="ARBA" id="ARBA00023015"/>
    </source>
</evidence>
<dbReference type="InterPro" id="IPR036388">
    <property type="entry name" value="WH-like_DNA-bd_sf"/>
</dbReference>
<evidence type="ECO:0000256" key="1">
    <source>
        <dbReference type="ARBA" id="ARBA00022491"/>
    </source>
</evidence>
<evidence type="ECO:0000313" key="8">
    <source>
        <dbReference type="EMBL" id="ALP95326.1"/>
    </source>
</evidence>
<dbReference type="SUPFAM" id="SSF46785">
    <property type="entry name" value="Winged helix' DNA-binding domain"/>
    <property type="match status" value="1"/>
</dbReference>
<dbReference type="eggNOG" id="COG1420">
    <property type="taxonomic scope" value="Bacteria"/>
</dbReference>
<dbReference type="GO" id="GO:0045892">
    <property type="term" value="P:negative regulation of DNA-templated transcription"/>
    <property type="evidence" value="ECO:0007669"/>
    <property type="project" value="UniProtKB-UniRule"/>
</dbReference>
<dbReference type="InterPro" id="IPR023120">
    <property type="entry name" value="WHTH_transcript_rep_HrcA_IDD"/>
</dbReference>
<dbReference type="GO" id="GO:0003677">
    <property type="term" value="F:DNA binding"/>
    <property type="evidence" value="ECO:0007669"/>
    <property type="project" value="InterPro"/>
</dbReference>
<proteinExistence type="inferred from homology"/>
<keyword evidence="4 5" id="KW-0804">Transcription</keyword>
<gene>
    <name evidence="5" type="primary">hrcA</name>
    <name evidence="8" type="ORF">IB211_02935</name>
</gene>
<dbReference type="Gene3D" id="3.30.450.40">
    <property type="match status" value="1"/>
</dbReference>
<dbReference type="PANTHER" id="PTHR34824:SF1">
    <property type="entry name" value="HEAT-INDUCIBLE TRANSCRIPTION REPRESSOR HRCA"/>
    <property type="match status" value="1"/>
</dbReference>
<dbReference type="Pfam" id="PF01628">
    <property type="entry name" value="HrcA"/>
    <property type="match status" value="1"/>
</dbReference>
<dbReference type="AlphaFoldDB" id="A0A0S2W7L9"/>
<evidence type="ECO:0000259" key="6">
    <source>
        <dbReference type="Pfam" id="PF01628"/>
    </source>
</evidence>
<evidence type="ECO:0000256" key="3">
    <source>
        <dbReference type="ARBA" id="ARBA00023016"/>
    </source>
</evidence>
<evidence type="ECO:0000313" key="9">
    <source>
        <dbReference type="Proteomes" id="UP000064844"/>
    </source>
</evidence>
<dbReference type="RefSeq" id="WP_058118442.1">
    <property type="nucleotide sequence ID" value="NZ_CP011307.1"/>
</dbReference>
<name>A0A0S2W7L9_9FIRM</name>
<dbReference type="Pfam" id="PF03444">
    <property type="entry name" value="WHD_HrcA"/>
    <property type="match status" value="1"/>
</dbReference>
<evidence type="ECO:0000256" key="4">
    <source>
        <dbReference type="ARBA" id="ARBA00023163"/>
    </source>
</evidence>
<protein>
    <recommendedName>
        <fullName evidence="5">Heat-inducible transcription repressor HrcA</fullName>
    </recommendedName>
</protein>